<dbReference type="PROSITE" id="PS51674">
    <property type="entry name" value="4FE4S_WBL"/>
    <property type="match status" value="1"/>
</dbReference>
<proteinExistence type="predicted"/>
<dbReference type="Proteomes" id="UP000636793">
    <property type="component" value="Unassembled WGS sequence"/>
</dbReference>
<reference evidence="2" key="2">
    <citation type="submission" date="2020-09" db="EMBL/GenBank/DDBJ databases">
        <authorList>
            <person name="Sun Q."/>
            <person name="Zhou Y."/>
        </authorList>
    </citation>
    <scope>NUCLEOTIDE SEQUENCE</scope>
    <source>
        <strain evidence="2">CGMCC 1.15085</strain>
    </source>
</reference>
<dbReference type="RefSeq" id="WP_188835504.1">
    <property type="nucleotide sequence ID" value="NZ_BMHI01000001.1"/>
</dbReference>
<dbReference type="Pfam" id="PF02467">
    <property type="entry name" value="Whib"/>
    <property type="match status" value="1"/>
</dbReference>
<dbReference type="EMBL" id="BMHI01000001">
    <property type="protein sequence ID" value="GGB19482.1"/>
    <property type="molecule type" value="Genomic_DNA"/>
</dbReference>
<feature type="domain" description="4Fe-4S Wbl-type" evidence="1">
    <location>
        <begin position="22"/>
        <end position="80"/>
    </location>
</feature>
<dbReference type="AlphaFoldDB" id="A0A916WPZ7"/>
<organism evidence="2 3">
    <name type="scientific">Flexivirga endophytica</name>
    <dbReference type="NCBI Taxonomy" id="1849103"/>
    <lineage>
        <taxon>Bacteria</taxon>
        <taxon>Bacillati</taxon>
        <taxon>Actinomycetota</taxon>
        <taxon>Actinomycetes</taxon>
        <taxon>Micrococcales</taxon>
        <taxon>Dermacoccaceae</taxon>
        <taxon>Flexivirga</taxon>
    </lineage>
</organism>
<dbReference type="InterPro" id="IPR034768">
    <property type="entry name" value="4FE4S_WBL"/>
</dbReference>
<evidence type="ECO:0000259" key="1">
    <source>
        <dbReference type="PROSITE" id="PS51674"/>
    </source>
</evidence>
<accession>A0A916WPZ7</accession>
<comment type="caution">
    <text evidence="2">The sequence shown here is derived from an EMBL/GenBank/DDBJ whole genome shotgun (WGS) entry which is preliminary data.</text>
</comment>
<evidence type="ECO:0000313" key="3">
    <source>
        <dbReference type="Proteomes" id="UP000636793"/>
    </source>
</evidence>
<protein>
    <recommendedName>
        <fullName evidence="1">4Fe-4S Wbl-type domain-containing protein</fullName>
    </recommendedName>
</protein>
<reference evidence="2" key="1">
    <citation type="journal article" date="2014" name="Int. J. Syst. Evol. Microbiol.">
        <title>Complete genome sequence of Corynebacterium casei LMG S-19264T (=DSM 44701T), isolated from a smear-ripened cheese.</title>
        <authorList>
            <consortium name="US DOE Joint Genome Institute (JGI-PGF)"/>
            <person name="Walter F."/>
            <person name="Albersmeier A."/>
            <person name="Kalinowski J."/>
            <person name="Ruckert C."/>
        </authorList>
    </citation>
    <scope>NUCLEOTIDE SEQUENCE</scope>
    <source>
        <strain evidence="2">CGMCC 1.15085</strain>
    </source>
</reference>
<keyword evidence="3" id="KW-1185">Reference proteome</keyword>
<gene>
    <name evidence="2" type="ORF">GCM10011492_06650</name>
</gene>
<name>A0A916WPZ7_9MICO</name>
<sequence length="86" mass="9181">MTTAEDMHFALLALTDRNERPPCGDKATAHLWTSDEAADRDLAIPLCAGCPIAELCGEYAAEVKATHGVFGGTDFSTNSPTKRRTA</sequence>
<evidence type="ECO:0000313" key="2">
    <source>
        <dbReference type="EMBL" id="GGB19482.1"/>
    </source>
</evidence>